<dbReference type="PROSITE" id="PS51782">
    <property type="entry name" value="LYSM"/>
    <property type="match status" value="1"/>
</dbReference>
<evidence type="ECO:0000256" key="2">
    <source>
        <dbReference type="ARBA" id="ARBA00022729"/>
    </source>
</evidence>
<dbReference type="Gene3D" id="3.10.350.10">
    <property type="entry name" value="LysM domain"/>
    <property type="match status" value="1"/>
</dbReference>
<dbReference type="Gene3D" id="3.40.190.10">
    <property type="entry name" value="Periplasmic binding protein-like II"/>
    <property type="match status" value="2"/>
</dbReference>
<dbReference type="Proteomes" id="UP000190460">
    <property type="component" value="Unassembled WGS sequence"/>
</dbReference>
<reference evidence="5 6" key="1">
    <citation type="submission" date="2017-02" db="EMBL/GenBank/DDBJ databases">
        <authorList>
            <person name="Peterson S.W."/>
        </authorList>
    </citation>
    <scope>NUCLEOTIDE SEQUENCE [LARGE SCALE GENOMIC DNA]</scope>
    <source>
        <strain evidence="5 6">ATCC 49788</strain>
    </source>
</reference>
<name>A0A1T4W686_9GAMM</name>
<dbReference type="SUPFAM" id="SSF53850">
    <property type="entry name" value="Periplasmic binding protein-like II"/>
    <property type="match status" value="1"/>
</dbReference>
<evidence type="ECO:0000313" key="5">
    <source>
        <dbReference type="EMBL" id="SKA72545.1"/>
    </source>
</evidence>
<evidence type="ECO:0000259" key="4">
    <source>
        <dbReference type="PROSITE" id="PS51782"/>
    </source>
</evidence>
<evidence type="ECO:0000256" key="1">
    <source>
        <dbReference type="ARBA" id="ARBA00010333"/>
    </source>
</evidence>
<keyword evidence="6" id="KW-1185">Reference proteome</keyword>
<dbReference type="PANTHER" id="PTHR35936:SF25">
    <property type="entry name" value="ABC TRANSPORTER SUBSTRATE-BINDING PROTEIN"/>
    <property type="match status" value="1"/>
</dbReference>
<dbReference type="PANTHER" id="PTHR35936">
    <property type="entry name" value="MEMBRANE-BOUND LYTIC MUREIN TRANSGLYCOSYLASE F"/>
    <property type="match status" value="1"/>
</dbReference>
<dbReference type="Pfam" id="PF00497">
    <property type="entry name" value="SBP_bac_3"/>
    <property type="match status" value="1"/>
</dbReference>
<dbReference type="CDD" id="cd00118">
    <property type="entry name" value="LysM"/>
    <property type="match status" value="1"/>
</dbReference>
<dbReference type="InterPro" id="IPR018392">
    <property type="entry name" value="LysM"/>
</dbReference>
<dbReference type="SMART" id="SM00062">
    <property type="entry name" value="PBPb"/>
    <property type="match status" value="1"/>
</dbReference>
<dbReference type="AlphaFoldDB" id="A0A1T4W686"/>
<feature type="domain" description="LysM" evidence="4">
    <location>
        <begin position="36"/>
        <end position="86"/>
    </location>
</feature>
<organism evidence="5 6">
    <name type="scientific">Thiothrix eikelboomii</name>
    <dbReference type="NCBI Taxonomy" id="92487"/>
    <lineage>
        <taxon>Bacteria</taxon>
        <taxon>Pseudomonadati</taxon>
        <taxon>Pseudomonadota</taxon>
        <taxon>Gammaproteobacteria</taxon>
        <taxon>Thiotrichales</taxon>
        <taxon>Thiotrichaceae</taxon>
        <taxon>Thiothrix</taxon>
    </lineage>
</organism>
<dbReference type="EMBL" id="FUYB01000003">
    <property type="protein sequence ID" value="SKA72545.1"/>
    <property type="molecule type" value="Genomic_DNA"/>
</dbReference>
<comment type="similarity">
    <text evidence="1">Belongs to the bacterial solute-binding protein 3 family.</text>
</comment>
<dbReference type="InterPro" id="IPR036779">
    <property type="entry name" value="LysM_dom_sf"/>
</dbReference>
<keyword evidence="2 3" id="KW-0732">Signal</keyword>
<gene>
    <name evidence="5" type="ORF">SAMN02745130_01109</name>
</gene>
<proteinExistence type="inferred from homology"/>
<feature type="chain" id="PRO_5012594611" evidence="3">
    <location>
        <begin position="30"/>
        <end position="397"/>
    </location>
</feature>
<protein>
    <submittedName>
        <fullName evidence="5">Polar amino acid transport system substrate-binding protein</fullName>
    </submittedName>
</protein>
<dbReference type="STRING" id="92487.SAMN02745130_01109"/>
<dbReference type="SMART" id="SM00257">
    <property type="entry name" value="LysM"/>
    <property type="match status" value="1"/>
</dbReference>
<accession>A0A1T4W686</accession>
<evidence type="ECO:0000313" key="6">
    <source>
        <dbReference type="Proteomes" id="UP000190460"/>
    </source>
</evidence>
<dbReference type="InterPro" id="IPR001638">
    <property type="entry name" value="Solute-binding_3/MltF_N"/>
</dbReference>
<evidence type="ECO:0000256" key="3">
    <source>
        <dbReference type="SAM" id="SignalP"/>
    </source>
</evidence>
<sequence>MQMFFSKQRNQWLLGLFLLFALVTQPVNAENLDCKQPYKVVKGDSLSTIAQRAYGSASKYSMIYYANRELLTKGPSTVLVNQELRLPCLSDPEIASPQTAAPTSTTATTTTTAVSTVTENTADPTTELTTTNITTANTTPPTPTVSKIDIQLLTAGDYQPFTDQSLPNGGLITDLVETALKNQNLHYKLTWINDWSAHLDPLIKEKKYDMGFPWLNPGCPTMEHFRCQFLFSTPIFQMLEVLFTRNEAPLIFEKDDDMIGHTLCRPSGYFTHDLDRTGREWLKKNLIKLEQPQSVKECFELLMAGKVDAVAMNDFTGRETVAKMGLHDQVAALPRELSVEGLHVLVHKTHPRATILLNYINKGLKTIQDSGEYDAIMDKHLTNHWKTVESLQKQQPN</sequence>
<feature type="signal peptide" evidence="3">
    <location>
        <begin position="1"/>
        <end position="29"/>
    </location>
</feature>